<feature type="region of interest" description="Disordered" evidence="1">
    <location>
        <begin position="1"/>
        <end position="21"/>
    </location>
</feature>
<evidence type="ECO:0000259" key="3">
    <source>
        <dbReference type="Pfam" id="PF09835"/>
    </source>
</evidence>
<dbReference type="EMBL" id="FQVK01000016">
    <property type="protein sequence ID" value="SHF08856.1"/>
    <property type="molecule type" value="Genomic_DNA"/>
</dbReference>
<evidence type="ECO:0000256" key="1">
    <source>
        <dbReference type="SAM" id="MobiDB-lite"/>
    </source>
</evidence>
<dbReference type="InterPro" id="IPR018639">
    <property type="entry name" value="DUF2062"/>
</dbReference>
<keyword evidence="2" id="KW-0812">Transmembrane</keyword>
<feature type="compositionally biased region" description="Polar residues" evidence="1">
    <location>
        <begin position="1"/>
        <end position="16"/>
    </location>
</feature>
<name>A0A1M4YU29_9RHOB</name>
<dbReference type="AlphaFoldDB" id="A0A1M4YU29"/>
<evidence type="ECO:0000313" key="5">
    <source>
        <dbReference type="Proteomes" id="UP000325134"/>
    </source>
</evidence>
<proteinExistence type="predicted"/>
<organism evidence="4 5">
    <name type="scientific">Ruegeria intermedia</name>
    <dbReference type="NCBI Taxonomy" id="996115"/>
    <lineage>
        <taxon>Bacteria</taxon>
        <taxon>Pseudomonadati</taxon>
        <taxon>Pseudomonadota</taxon>
        <taxon>Alphaproteobacteria</taxon>
        <taxon>Rhodobacterales</taxon>
        <taxon>Roseobacteraceae</taxon>
        <taxon>Ruegeria</taxon>
    </lineage>
</organism>
<dbReference type="PANTHER" id="PTHR40547">
    <property type="entry name" value="SLL0298 PROTEIN"/>
    <property type="match status" value="1"/>
</dbReference>
<feature type="transmembrane region" description="Helical" evidence="2">
    <location>
        <begin position="184"/>
        <end position="210"/>
    </location>
</feature>
<reference evidence="4 5" key="1">
    <citation type="submission" date="2016-11" db="EMBL/GenBank/DDBJ databases">
        <authorList>
            <person name="Varghese N."/>
            <person name="Submissions S."/>
        </authorList>
    </citation>
    <scope>NUCLEOTIDE SEQUENCE [LARGE SCALE GENOMIC DNA]</scope>
    <source>
        <strain evidence="4 5">DSM 29341</strain>
    </source>
</reference>
<accession>A0A1M4YU29</accession>
<gene>
    <name evidence="4" type="ORF">SAMN05444279_116112</name>
</gene>
<dbReference type="PANTHER" id="PTHR40547:SF1">
    <property type="entry name" value="SLL0298 PROTEIN"/>
    <property type="match status" value="1"/>
</dbReference>
<protein>
    <recommendedName>
        <fullName evidence="3">DUF2062 domain-containing protein</fullName>
    </recommendedName>
</protein>
<feature type="domain" description="DUF2062" evidence="3">
    <location>
        <begin position="52"/>
        <end position="218"/>
    </location>
</feature>
<keyword evidence="5" id="KW-1185">Reference proteome</keyword>
<evidence type="ECO:0000256" key="2">
    <source>
        <dbReference type="SAM" id="Phobius"/>
    </source>
</evidence>
<keyword evidence="2" id="KW-1133">Transmembrane helix</keyword>
<keyword evidence="2" id="KW-0472">Membrane</keyword>
<feature type="region of interest" description="Disordered" evidence="1">
    <location>
        <begin position="232"/>
        <end position="257"/>
    </location>
</feature>
<sequence length="257" mass="28528">MSRRSNGIETRGTLRSQPAERGRAGVVFKRRDRRSALQAASEFVYPRGGWTRAFHYVKHRVRRLPDTPERIARGIGAGVFASFTPFYGLHFVVAAVLARLINGNILAALSGTFFGNPLTYVPIGVICLQTGHFLLGTKYDEGDTQGLMGKFADALRDLKDNFLALFTDRVADWHGLAQFYDDVFYPYMIGGIIPGIVAGVICGYLSLPLIRTYQQRRRARIKAKFEEIKRRAEATPAVSQTNPLGSARATGKDSKDV</sequence>
<evidence type="ECO:0000313" key="4">
    <source>
        <dbReference type="EMBL" id="SHF08856.1"/>
    </source>
</evidence>
<dbReference type="Pfam" id="PF09835">
    <property type="entry name" value="DUF2062"/>
    <property type="match status" value="1"/>
</dbReference>
<feature type="transmembrane region" description="Helical" evidence="2">
    <location>
        <begin position="79"/>
        <end position="101"/>
    </location>
</feature>
<dbReference type="Proteomes" id="UP000325134">
    <property type="component" value="Unassembled WGS sequence"/>
</dbReference>